<reference evidence="9 10" key="1">
    <citation type="submission" date="2023-12" db="EMBL/GenBank/DDBJ databases">
        <title>Whole-genome sequencing of halo(alkali)philic microorganisms from hypersaline lakes.</title>
        <authorList>
            <person name="Sorokin D.Y."/>
            <person name="Merkel A.Y."/>
            <person name="Messina E."/>
            <person name="Yakimov M."/>
        </authorList>
    </citation>
    <scope>NUCLEOTIDE SEQUENCE [LARGE SCALE GENOMIC DNA]</scope>
    <source>
        <strain evidence="9 10">AB-CW1</strain>
    </source>
</reference>
<keyword evidence="2 6" id="KW-0349">Heme</keyword>
<dbReference type="GO" id="GO:0009055">
    <property type="term" value="F:electron transfer activity"/>
    <property type="evidence" value="ECO:0007669"/>
    <property type="project" value="InterPro"/>
</dbReference>
<evidence type="ECO:0000256" key="6">
    <source>
        <dbReference type="PROSITE-ProRule" id="PRU00433"/>
    </source>
</evidence>
<dbReference type="Proteomes" id="UP001302316">
    <property type="component" value="Unassembled WGS sequence"/>
</dbReference>
<dbReference type="InterPro" id="IPR009056">
    <property type="entry name" value="Cyt_c-like_dom"/>
</dbReference>
<evidence type="ECO:0000256" key="5">
    <source>
        <dbReference type="ARBA" id="ARBA00023004"/>
    </source>
</evidence>
<dbReference type="AlphaFoldDB" id="A0AAP6JFA2"/>
<dbReference type="RefSeq" id="WP_346051772.1">
    <property type="nucleotide sequence ID" value="NZ_JAYGII010000016.1"/>
</dbReference>
<gene>
    <name evidence="9" type="ORF">VCB98_08695</name>
</gene>
<keyword evidence="3 6" id="KW-0479">Metal-binding</keyword>
<evidence type="ECO:0000256" key="4">
    <source>
        <dbReference type="ARBA" id="ARBA00022982"/>
    </source>
</evidence>
<accession>A0AAP6JFA2</accession>
<evidence type="ECO:0000259" key="8">
    <source>
        <dbReference type="PROSITE" id="PS51007"/>
    </source>
</evidence>
<evidence type="ECO:0000256" key="2">
    <source>
        <dbReference type="ARBA" id="ARBA00022617"/>
    </source>
</evidence>
<dbReference type="Gene3D" id="1.10.760.10">
    <property type="entry name" value="Cytochrome c-like domain"/>
    <property type="match status" value="2"/>
</dbReference>
<dbReference type="GO" id="GO:0020037">
    <property type="term" value="F:heme binding"/>
    <property type="evidence" value="ECO:0007669"/>
    <property type="project" value="InterPro"/>
</dbReference>
<dbReference type="InterPro" id="IPR050597">
    <property type="entry name" value="Cytochrome_c_Oxidase_Subunit"/>
</dbReference>
<evidence type="ECO:0000256" key="1">
    <source>
        <dbReference type="ARBA" id="ARBA00022448"/>
    </source>
</evidence>
<sequence length="212" mass="22895">MRKALVTLALAALMTTFNAHAEGDKDAGRVLSDTCVGCHGVAGYANAYPTYKVPKIAGQHAAYVVTSLEAYRDGERQHPTMVGQAGGLSDAEIRDIAAFLASEEREEARAYARARAVGNPVRGGEVAEDRGCQACHGADGNSPEGLMPPSPVLAGQYADYLYQSLRQYKDGTRDNAVMTGQVQNLSDRDMRDLAAFYASQEGKLKVMDQYRR</sequence>
<comment type="caution">
    <text evidence="9">The sequence shown here is derived from an EMBL/GenBank/DDBJ whole genome shotgun (WGS) entry which is preliminary data.</text>
</comment>
<dbReference type="InterPro" id="IPR036909">
    <property type="entry name" value="Cyt_c-like_dom_sf"/>
</dbReference>
<protein>
    <submittedName>
        <fullName evidence="9">Cytochrome c</fullName>
    </submittedName>
</protein>
<dbReference type="GO" id="GO:0046872">
    <property type="term" value="F:metal ion binding"/>
    <property type="evidence" value="ECO:0007669"/>
    <property type="project" value="UniProtKB-KW"/>
</dbReference>
<organism evidence="9 10">
    <name type="scientific">Natronospira elongata</name>
    <dbReference type="NCBI Taxonomy" id="3110268"/>
    <lineage>
        <taxon>Bacteria</taxon>
        <taxon>Pseudomonadati</taxon>
        <taxon>Pseudomonadota</taxon>
        <taxon>Gammaproteobacteria</taxon>
        <taxon>Natronospirales</taxon>
        <taxon>Natronospiraceae</taxon>
        <taxon>Natronospira</taxon>
    </lineage>
</organism>
<proteinExistence type="predicted"/>
<dbReference type="PANTHER" id="PTHR33751:SF9">
    <property type="entry name" value="CYTOCHROME C4"/>
    <property type="match status" value="1"/>
</dbReference>
<keyword evidence="1" id="KW-0813">Transport</keyword>
<keyword evidence="7" id="KW-0732">Signal</keyword>
<evidence type="ECO:0000313" key="9">
    <source>
        <dbReference type="EMBL" id="MEA5445895.1"/>
    </source>
</evidence>
<dbReference type="EMBL" id="JAYGII010000016">
    <property type="protein sequence ID" value="MEA5445895.1"/>
    <property type="molecule type" value="Genomic_DNA"/>
</dbReference>
<feature type="domain" description="Cytochrome c" evidence="8">
    <location>
        <begin position="23"/>
        <end position="104"/>
    </location>
</feature>
<keyword evidence="10" id="KW-1185">Reference proteome</keyword>
<evidence type="ECO:0000313" key="10">
    <source>
        <dbReference type="Proteomes" id="UP001302316"/>
    </source>
</evidence>
<keyword evidence="5 6" id="KW-0408">Iron</keyword>
<evidence type="ECO:0000256" key="3">
    <source>
        <dbReference type="ARBA" id="ARBA00022723"/>
    </source>
</evidence>
<dbReference type="PANTHER" id="PTHR33751">
    <property type="entry name" value="CBB3-TYPE CYTOCHROME C OXIDASE SUBUNIT FIXP"/>
    <property type="match status" value="1"/>
</dbReference>
<evidence type="ECO:0000256" key="7">
    <source>
        <dbReference type="SAM" id="SignalP"/>
    </source>
</evidence>
<dbReference type="PROSITE" id="PS51007">
    <property type="entry name" value="CYTC"/>
    <property type="match status" value="2"/>
</dbReference>
<dbReference type="SUPFAM" id="SSF46626">
    <property type="entry name" value="Cytochrome c"/>
    <property type="match status" value="2"/>
</dbReference>
<feature type="chain" id="PRO_5042824405" evidence="7">
    <location>
        <begin position="22"/>
        <end position="212"/>
    </location>
</feature>
<feature type="domain" description="Cytochrome c" evidence="8">
    <location>
        <begin position="118"/>
        <end position="201"/>
    </location>
</feature>
<name>A0AAP6JFA2_9GAMM</name>
<feature type="signal peptide" evidence="7">
    <location>
        <begin position="1"/>
        <end position="21"/>
    </location>
</feature>
<keyword evidence="4" id="KW-0249">Electron transport</keyword>
<dbReference type="Pfam" id="PF00034">
    <property type="entry name" value="Cytochrom_C"/>
    <property type="match status" value="2"/>
</dbReference>